<evidence type="ECO:0000313" key="4">
    <source>
        <dbReference type="Proteomes" id="UP000694845"/>
    </source>
</evidence>
<reference evidence="5 6" key="1">
    <citation type="submission" date="2025-04" db="UniProtKB">
        <authorList>
            <consortium name="RefSeq"/>
        </authorList>
    </citation>
    <scope>IDENTIFICATION</scope>
</reference>
<evidence type="ECO:0000313" key="5">
    <source>
        <dbReference type="RefSeq" id="XP_022096453.1"/>
    </source>
</evidence>
<dbReference type="GeneID" id="110982393"/>
<dbReference type="InterPro" id="IPR050975">
    <property type="entry name" value="Sleep_regulator"/>
</dbReference>
<feature type="chain" id="PRO_5044665609" evidence="3">
    <location>
        <begin position="21"/>
        <end position="128"/>
    </location>
</feature>
<proteinExistence type="predicted"/>
<feature type="signal peptide" evidence="3">
    <location>
        <begin position="1"/>
        <end position="20"/>
    </location>
</feature>
<dbReference type="Proteomes" id="UP000694845">
    <property type="component" value="Unplaced"/>
</dbReference>
<dbReference type="PANTHER" id="PTHR33562">
    <property type="entry name" value="ATILLA, ISOFORM B-RELATED-RELATED"/>
    <property type="match status" value="1"/>
</dbReference>
<accession>A0A8B7YT39</accession>
<dbReference type="RefSeq" id="XP_022096453.1">
    <property type="nucleotide sequence ID" value="XM_022240761.1"/>
</dbReference>
<dbReference type="KEGG" id="aplc:110982393"/>
<dbReference type="InterPro" id="IPR045860">
    <property type="entry name" value="Snake_toxin-like_sf"/>
</dbReference>
<dbReference type="Pfam" id="PF17064">
    <property type="entry name" value="QVR"/>
    <property type="match status" value="1"/>
</dbReference>
<dbReference type="GO" id="GO:0030431">
    <property type="term" value="P:sleep"/>
    <property type="evidence" value="ECO:0007669"/>
    <property type="project" value="InterPro"/>
</dbReference>
<protein>
    <submittedName>
        <fullName evidence="5 6">Uncharacterized protein LOC110982393</fullName>
    </submittedName>
</protein>
<sequence length="128" mass="13265">MKWALVFACVLVCLVGRNAALKCYQCNLGNSACKDPFDKDANNNLLQECQFALGLSGACWKIKTNDVVTRSCTAKATCDAIGGLNACGDNASGANACCCTTDGCNGATTTSISYLAVTALLVLTKALH</sequence>
<dbReference type="GO" id="GO:0032222">
    <property type="term" value="P:regulation of synaptic transmission, cholinergic"/>
    <property type="evidence" value="ECO:0007669"/>
    <property type="project" value="InterPro"/>
</dbReference>
<gene>
    <name evidence="5 6" type="primary">LOC110982393</name>
</gene>
<evidence type="ECO:0000256" key="3">
    <source>
        <dbReference type="SAM" id="SignalP"/>
    </source>
</evidence>
<keyword evidence="4" id="KW-1185">Reference proteome</keyword>
<dbReference type="RefSeq" id="XP_022096454.1">
    <property type="nucleotide sequence ID" value="XM_022240762.1"/>
</dbReference>
<evidence type="ECO:0000256" key="1">
    <source>
        <dbReference type="ARBA" id="ARBA00022729"/>
    </source>
</evidence>
<dbReference type="InterPro" id="IPR031424">
    <property type="entry name" value="QVR-like"/>
</dbReference>
<dbReference type="OMA" id="GANACCC"/>
<keyword evidence="1 3" id="KW-0732">Signal</keyword>
<name>A0A8B7YT39_ACAPL</name>
<evidence type="ECO:0000313" key="6">
    <source>
        <dbReference type="RefSeq" id="XP_022096454.1"/>
    </source>
</evidence>
<keyword evidence="2" id="KW-0325">Glycoprotein</keyword>
<organism evidence="4 6">
    <name type="scientific">Acanthaster planci</name>
    <name type="common">Crown-of-thorns starfish</name>
    <dbReference type="NCBI Taxonomy" id="133434"/>
    <lineage>
        <taxon>Eukaryota</taxon>
        <taxon>Metazoa</taxon>
        <taxon>Echinodermata</taxon>
        <taxon>Eleutherozoa</taxon>
        <taxon>Asterozoa</taxon>
        <taxon>Asteroidea</taxon>
        <taxon>Valvatacea</taxon>
        <taxon>Valvatida</taxon>
        <taxon>Acanthasteridae</taxon>
        <taxon>Acanthaster</taxon>
    </lineage>
</organism>
<dbReference type="AlphaFoldDB" id="A0A8B7YT39"/>
<evidence type="ECO:0000256" key="2">
    <source>
        <dbReference type="ARBA" id="ARBA00023180"/>
    </source>
</evidence>
<dbReference type="SUPFAM" id="SSF57302">
    <property type="entry name" value="Snake toxin-like"/>
    <property type="match status" value="1"/>
</dbReference>